<feature type="compositionally biased region" description="Acidic residues" evidence="1">
    <location>
        <begin position="289"/>
        <end position="301"/>
    </location>
</feature>
<evidence type="ECO:0000256" key="1">
    <source>
        <dbReference type="SAM" id="MobiDB-lite"/>
    </source>
</evidence>
<proteinExistence type="predicted"/>
<organism evidence="2 3">
    <name type="scientific">Extremus antarcticus</name>
    <dbReference type="NCBI Taxonomy" id="702011"/>
    <lineage>
        <taxon>Eukaryota</taxon>
        <taxon>Fungi</taxon>
        <taxon>Dikarya</taxon>
        <taxon>Ascomycota</taxon>
        <taxon>Pezizomycotina</taxon>
        <taxon>Dothideomycetes</taxon>
        <taxon>Dothideomycetidae</taxon>
        <taxon>Mycosphaerellales</taxon>
        <taxon>Extremaceae</taxon>
        <taxon>Extremus</taxon>
    </lineage>
</organism>
<feature type="compositionally biased region" description="Basic and acidic residues" evidence="1">
    <location>
        <begin position="1"/>
        <end position="11"/>
    </location>
</feature>
<feature type="compositionally biased region" description="Polar residues" evidence="1">
    <location>
        <begin position="39"/>
        <end position="59"/>
    </location>
</feature>
<feature type="compositionally biased region" description="Polar residues" evidence="1">
    <location>
        <begin position="220"/>
        <end position="244"/>
    </location>
</feature>
<feature type="region of interest" description="Disordered" evidence="1">
    <location>
        <begin position="1"/>
        <end position="356"/>
    </location>
</feature>
<feature type="compositionally biased region" description="Polar residues" evidence="1">
    <location>
        <begin position="119"/>
        <end position="131"/>
    </location>
</feature>
<dbReference type="Proteomes" id="UP001271007">
    <property type="component" value="Unassembled WGS sequence"/>
</dbReference>
<dbReference type="AlphaFoldDB" id="A0AAJ0GBK9"/>
<evidence type="ECO:0000313" key="2">
    <source>
        <dbReference type="EMBL" id="KAK3052297.1"/>
    </source>
</evidence>
<dbReference type="EMBL" id="JAWDJX010000021">
    <property type="protein sequence ID" value="KAK3052297.1"/>
    <property type="molecule type" value="Genomic_DNA"/>
</dbReference>
<feature type="compositionally biased region" description="Polar residues" evidence="1">
    <location>
        <begin position="177"/>
        <end position="187"/>
    </location>
</feature>
<feature type="compositionally biased region" description="Low complexity" evidence="1">
    <location>
        <begin position="132"/>
        <end position="144"/>
    </location>
</feature>
<name>A0AAJ0GBK9_9PEZI</name>
<feature type="compositionally biased region" description="Basic and acidic residues" evidence="1">
    <location>
        <begin position="62"/>
        <end position="71"/>
    </location>
</feature>
<accession>A0AAJ0GBK9</accession>
<feature type="compositionally biased region" description="Low complexity" evidence="1">
    <location>
        <begin position="254"/>
        <end position="288"/>
    </location>
</feature>
<feature type="compositionally biased region" description="Low complexity" evidence="1">
    <location>
        <begin position="28"/>
        <end position="38"/>
    </location>
</feature>
<gene>
    <name evidence="2" type="ORF">LTR09_006507</name>
</gene>
<evidence type="ECO:0000313" key="3">
    <source>
        <dbReference type="Proteomes" id="UP001271007"/>
    </source>
</evidence>
<feature type="compositionally biased region" description="Basic and acidic residues" evidence="1">
    <location>
        <begin position="302"/>
        <end position="318"/>
    </location>
</feature>
<keyword evidence="3" id="KW-1185">Reference proteome</keyword>
<feature type="compositionally biased region" description="Low complexity" evidence="1">
    <location>
        <begin position="91"/>
        <end position="102"/>
    </location>
</feature>
<sequence>MHHPPRTDRQAAEPTVYRRKSEDMDFNSPSPRSASPSSQHTRPSNQRSRTDPSPATQLQGWFKEKEKEDWARPSSSHRNRSPYSRSHLRSRSSGSALLSAPLMTRAHSLPNPRQLRPFEQQSGSLSPSPNQRSPARARSPLSSSQDDGYMAPPRSPGWYDSTIEAIQEDSELDITPRPSSAHNTMIQPSPLPQHSSLNARSSSLRRRPASPLHSLAGAPQPTSFPGSIVDQNGQSATPSGSNSPALGPQKYNESFPSLHSYGSSSSFSSVPSTPTSARSRSPSISSLETIEDAPEEESEAVETDRLERLRLAMERADQGESDSEGEGTGSGRRKGSLDMPRFRSGTGLNREKKRWSVCGGERRADLDLETIWED</sequence>
<comment type="caution">
    <text evidence="2">The sequence shown here is derived from an EMBL/GenBank/DDBJ whole genome shotgun (WGS) entry which is preliminary data.</text>
</comment>
<reference evidence="2" key="1">
    <citation type="submission" date="2023-04" db="EMBL/GenBank/DDBJ databases">
        <title>Black Yeasts Isolated from many extreme environments.</title>
        <authorList>
            <person name="Coleine C."/>
            <person name="Stajich J.E."/>
            <person name="Selbmann L."/>
        </authorList>
    </citation>
    <scope>NUCLEOTIDE SEQUENCE</scope>
    <source>
        <strain evidence="2">CCFEE 5312</strain>
    </source>
</reference>
<feature type="compositionally biased region" description="Basic residues" evidence="1">
    <location>
        <begin position="75"/>
        <end position="90"/>
    </location>
</feature>
<evidence type="ECO:0008006" key="4">
    <source>
        <dbReference type="Google" id="ProtNLM"/>
    </source>
</evidence>
<protein>
    <recommendedName>
        <fullName evidence="4">Basic proline-rich protein</fullName>
    </recommendedName>
</protein>